<dbReference type="Pfam" id="PF23559">
    <property type="entry name" value="WHD_DRP"/>
    <property type="match status" value="1"/>
</dbReference>
<dbReference type="Gene3D" id="3.80.10.10">
    <property type="entry name" value="Ribonuclease Inhibitor"/>
    <property type="match status" value="1"/>
</dbReference>
<dbReference type="Gene3D" id="3.40.50.300">
    <property type="entry name" value="P-loop containing nucleotide triphosphate hydrolases"/>
    <property type="match status" value="1"/>
</dbReference>
<keyword evidence="1" id="KW-0677">Repeat</keyword>
<dbReference type="Pfam" id="PF00931">
    <property type="entry name" value="NB-ARC"/>
    <property type="match status" value="1"/>
</dbReference>
<dbReference type="GO" id="GO:0043531">
    <property type="term" value="F:ADP binding"/>
    <property type="evidence" value="ECO:0007669"/>
    <property type="project" value="InterPro"/>
</dbReference>
<evidence type="ECO:0000256" key="1">
    <source>
        <dbReference type="ARBA" id="ARBA00022737"/>
    </source>
</evidence>
<accession>A0A287EFV0</accession>
<organism evidence="6 7">
    <name type="scientific">Hordeum vulgare subsp. vulgare</name>
    <name type="common">Domesticated barley</name>
    <dbReference type="NCBI Taxonomy" id="112509"/>
    <lineage>
        <taxon>Eukaryota</taxon>
        <taxon>Viridiplantae</taxon>
        <taxon>Streptophyta</taxon>
        <taxon>Embryophyta</taxon>
        <taxon>Tracheophyta</taxon>
        <taxon>Spermatophyta</taxon>
        <taxon>Magnoliopsida</taxon>
        <taxon>Liliopsida</taxon>
        <taxon>Poales</taxon>
        <taxon>Poaceae</taxon>
        <taxon>BOP clade</taxon>
        <taxon>Pooideae</taxon>
        <taxon>Triticodae</taxon>
        <taxon>Triticeae</taxon>
        <taxon>Hordeinae</taxon>
        <taxon>Hordeum</taxon>
    </lineage>
</organism>
<dbReference type="PRINTS" id="PR00364">
    <property type="entry name" value="DISEASERSIST"/>
</dbReference>
<reference evidence="7" key="1">
    <citation type="journal article" date="2012" name="Nature">
        <title>A physical, genetic and functional sequence assembly of the barley genome.</title>
        <authorList>
            <consortium name="The International Barley Genome Sequencing Consortium"/>
            <person name="Mayer K.F."/>
            <person name="Waugh R."/>
            <person name="Brown J.W."/>
            <person name="Schulman A."/>
            <person name="Langridge P."/>
            <person name="Platzer M."/>
            <person name="Fincher G.B."/>
            <person name="Muehlbauer G.J."/>
            <person name="Sato K."/>
            <person name="Close T.J."/>
            <person name="Wise R.P."/>
            <person name="Stein N."/>
        </authorList>
    </citation>
    <scope>NUCLEOTIDE SEQUENCE [LARGE SCALE GENOMIC DNA]</scope>
    <source>
        <strain evidence="7">cv. Morex</strain>
    </source>
</reference>
<feature type="domain" description="Disease resistance protein winged helix" evidence="4">
    <location>
        <begin position="234"/>
        <end position="297"/>
    </location>
</feature>
<dbReference type="FunFam" id="1.10.10.10:FF:000322">
    <property type="entry name" value="Probable disease resistance protein At1g63360"/>
    <property type="match status" value="1"/>
</dbReference>
<dbReference type="ExpressionAtlas" id="A0A287EFV0">
    <property type="expression patterns" value="baseline"/>
</dbReference>
<reference evidence="6" key="3">
    <citation type="submission" date="2022-01" db="UniProtKB">
        <authorList>
            <consortium name="EnsemblPlants"/>
        </authorList>
    </citation>
    <scope>IDENTIFICATION</scope>
    <source>
        <strain evidence="6">subsp. vulgare</strain>
    </source>
</reference>
<keyword evidence="2" id="KW-0611">Plant defense</keyword>
<dbReference type="OMA" id="CKGAFWS"/>
<dbReference type="InterPro" id="IPR032675">
    <property type="entry name" value="LRR_dom_sf"/>
</dbReference>
<dbReference type="AlphaFoldDB" id="A0A287EFV0"/>
<evidence type="ECO:0000259" key="3">
    <source>
        <dbReference type="Pfam" id="PF00931"/>
    </source>
</evidence>
<dbReference type="PANTHER" id="PTHR23155">
    <property type="entry name" value="DISEASE RESISTANCE PROTEIN RP"/>
    <property type="match status" value="1"/>
</dbReference>
<evidence type="ECO:0000256" key="2">
    <source>
        <dbReference type="ARBA" id="ARBA00022821"/>
    </source>
</evidence>
<dbReference type="SMR" id="A0A287EFV0"/>
<feature type="domain" description="NB-ARC" evidence="3">
    <location>
        <begin position="2"/>
        <end position="148"/>
    </location>
</feature>
<dbReference type="Proteomes" id="UP000011116">
    <property type="component" value="Chromosome 1H"/>
</dbReference>
<dbReference type="Gene3D" id="1.10.8.430">
    <property type="entry name" value="Helical domain of apoptotic protease-activating factors"/>
    <property type="match status" value="1"/>
</dbReference>
<evidence type="ECO:0000313" key="7">
    <source>
        <dbReference type="Proteomes" id="UP000011116"/>
    </source>
</evidence>
<evidence type="ECO:0000313" key="6">
    <source>
        <dbReference type="EnsemblPlants" id="HORVU.MOREX.r3.1HG0002180.1.CDS1"/>
    </source>
</evidence>
<dbReference type="GO" id="GO:0002758">
    <property type="term" value="P:innate immune response-activating signaling pathway"/>
    <property type="evidence" value="ECO:0007669"/>
    <property type="project" value="UniProtKB-ARBA"/>
</dbReference>
<evidence type="ECO:0000259" key="5">
    <source>
        <dbReference type="Pfam" id="PF23598"/>
    </source>
</evidence>
<dbReference type="Gene3D" id="1.10.10.10">
    <property type="entry name" value="Winged helix-like DNA-binding domain superfamily/Winged helix DNA-binding domain"/>
    <property type="match status" value="1"/>
</dbReference>
<dbReference type="SUPFAM" id="SSF52058">
    <property type="entry name" value="L domain-like"/>
    <property type="match status" value="1"/>
</dbReference>
<dbReference type="GO" id="GO:0009626">
    <property type="term" value="P:plant-type hypersensitive response"/>
    <property type="evidence" value="ECO:0007669"/>
    <property type="project" value="UniProtKB-ARBA"/>
</dbReference>
<dbReference type="STRING" id="112509.A0A287EFV0"/>
<sequence length="718" mass="81016">MVWGMLGVGKTTLVAHVYSAMKLDFDAAAWVTISESYCIEDLLKKIVVEFGIAVDVANIDMRGLAESIHDYLQGKKYILVLDDVWAARVWLEIRNVFPTSNCTGRFVITSRKHEVSLLATRESAIHLEPLQAHHSSVLFCKGAFWNNDDKQCPLELQKLARKFVAKCQGLPIAIACIGRLLLCKPPTFAEWENLYTGLDSQLAKDVIPDAHIILKVSLDDLPYDPKNCFLYCALFPEDYLLRRKTIMRQWIAEGFIREKEENKTLVELVDRSLLQVVERNYTGRIRNCRMHDVIRLLALNKAKEECFGKVYTGSVTQAFSVEGARRMSVQGKNLEHLSRSGATQLRALHVFGRYIDIDLLKPILTSSNLLSTLDLQGTCLKMLPDEVFDLFNLRYLGLRDTDVESVPEAVGRLQNLEVLDALRSKLKYLPNSVVKLQKLRYLYVSASVTFETVSVAAVEVRNGIHHLAGLRALQYVKASPEFLREVGALIELRTFGVCNVRSEHSADLSNAIAKMSHHVHLEVIAAAENEMLQLEGLQLPPTLSFLGLRGQLEKPLMPRLSSSWSHLNKLTRLDLAFSSIDEGTFPCLLVLCGLCFLNLSRAFEGKRLNLCAGSFPKLRDLYIWGASQLNQVEIEEGAIENLVELSLADCPELKILPDGIEHLAALEKLHLEDTSEELIEKLRQNRGSDECNEDVMKISHIRNVTVELTQKGLWERIR</sequence>
<reference evidence="6" key="2">
    <citation type="submission" date="2020-10" db="EMBL/GenBank/DDBJ databases">
        <authorList>
            <person name="Scholz U."/>
            <person name="Mascher M."/>
            <person name="Fiebig A."/>
        </authorList>
    </citation>
    <scope>NUCLEOTIDE SEQUENCE [LARGE SCALE GENOMIC DNA]</scope>
    <source>
        <strain evidence="6">cv. Morex</strain>
    </source>
</reference>
<dbReference type="SUPFAM" id="SSF52540">
    <property type="entry name" value="P-loop containing nucleoside triphosphate hydrolases"/>
    <property type="match status" value="1"/>
</dbReference>
<dbReference type="Gramene" id="HORVU.MOREX.r3.1HG0002180.1">
    <property type="protein sequence ID" value="HORVU.MOREX.r3.1HG0002180.1.CDS1"/>
    <property type="gene ID" value="HORVU.MOREX.r3.1HG0002180"/>
</dbReference>
<dbReference type="InterPro" id="IPR055414">
    <property type="entry name" value="LRR_R13L4/SHOC2-like"/>
</dbReference>
<dbReference type="Pfam" id="PF23598">
    <property type="entry name" value="LRR_14"/>
    <property type="match status" value="1"/>
</dbReference>
<dbReference type="eggNOG" id="KOG4658">
    <property type="taxonomic scope" value="Eukaryota"/>
</dbReference>
<dbReference type="InterPro" id="IPR002182">
    <property type="entry name" value="NB-ARC"/>
</dbReference>
<dbReference type="InterPro" id="IPR027417">
    <property type="entry name" value="P-loop_NTPase"/>
</dbReference>
<dbReference type="GO" id="GO:0042742">
    <property type="term" value="P:defense response to bacterium"/>
    <property type="evidence" value="ECO:0007669"/>
    <property type="project" value="UniProtKB-ARBA"/>
</dbReference>
<dbReference type="PaxDb" id="4513-MLOC_77918.2"/>
<dbReference type="InterPro" id="IPR036388">
    <property type="entry name" value="WH-like_DNA-bd_sf"/>
</dbReference>
<dbReference type="InParanoid" id="A0A287EFV0"/>
<name>A0A287EFV0_HORVV</name>
<evidence type="ECO:0000259" key="4">
    <source>
        <dbReference type="Pfam" id="PF23559"/>
    </source>
</evidence>
<dbReference type="InterPro" id="IPR044974">
    <property type="entry name" value="Disease_R_plants"/>
</dbReference>
<dbReference type="InterPro" id="IPR042197">
    <property type="entry name" value="Apaf_helical"/>
</dbReference>
<dbReference type="InterPro" id="IPR058922">
    <property type="entry name" value="WHD_DRP"/>
</dbReference>
<proteinExistence type="predicted"/>
<keyword evidence="7" id="KW-1185">Reference proteome</keyword>
<protein>
    <submittedName>
        <fullName evidence="6">Uncharacterized protein</fullName>
    </submittedName>
</protein>
<feature type="domain" description="Disease resistance R13L4/SHOC-2-like LRR" evidence="5">
    <location>
        <begin position="344"/>
        <end position="672"/>
    </location>
</feature>
<dbReference type="PANTHER" id="PTHR23155:SF931">
    <property type="entry name" value="OS01G0547000 PROTEIN"/>
    <property type="match status" value="1"/>
</dbReference>
<dbReference type="EnsemblPlants" id="HORVU.MOREX.r3.1HG0002180.1">
    <property type="protein sequence ID" value="HORVU.MOREX.r3.1HG0002180.1.CDS1"/>
    <property type="gene ID" value="HORVU.MOREX.r3.1HG0002180"/>
</dbReference>